<evidence type="ECO:0000256" key="2">
    <source>
        <dbReference type="ARBA" id="ARBA00023239"/>
    </source>
</evidence>
<dbReference type="InterPro" id="IPR042096">
    <property type="entry name" value="Dihydro-acid_dehy_C"/>
</dbReference>
<dbReference type="InterPro" id="IPR037237">
    <property type="entry name" value="IlvD/EDD_N"/>
</dbReference>
<reference evidence="5 6" key="1">
    <citation type="submission" date="2024-03" db="EMBL/GenBank/DDBJ databases">
        <title>Aureococcus anophagefferens CCMP1851 and Kratosvirus quantuckense: Draft genome of a second virus-susceptible host strain in the model system.</title>
        <authorList>
            <person name="Chase E."/>
            <person name="Truchon A.R."/>
            <person name="Schepens W."/>
            <person name="Wilhelm S.W."/>
        </authorList>
    </citation>
    <scope>NUCLEOTIDE SEQUENCE [LARGE SCALE GENOMIC DNA]</scope>
    <source>
        <strain evidence="5 6">CCMP1851</strain>
    </source>
</reference>
<dbReference type="InterPro" id="IPR000581">
    <property type="entry name" value="ILV_EDD_N"/>
</dbReference>
<dbReference type="Gene3D" id="3.50.30.80">
    <property type="entry name" value="IlvD/EDD C-terminal domain-like"/>
    <property type="match status" value="1"/>
</dbReference>
<gene>
    <name evidence="5" type="ORF">SO694_00013159</name>
</gene>
<evidence type="ECO:0000259" key="4">
    <source>
        <dbReference type="Pfam" id="PF24877"/>
    </source>
</evidence>
<dbReference type="Pfam" id="PF00920">
    <property type="entry name" value="ILVD_EDD_N"/>
    <property type="match status" value="1"/>
</dbReference>
<evidence type="ECO:0000313" key="6">
    <source>
        <dbReference type="Proteomes" id="UP001363151"/>
    </source>
</evidence>
<feature type="domain" description="Dihydroxy-acid/6-phosphogluconate dehydratase C-terminal" evidence="4">
    <location>
        <begin position="424"/>
        <end position="555"/>
    </location>
</feature>
<keyword evidence="2" id="KW-0456">Lyase</keyword>
<dbReference type="PROSITE" id="PS00886">
    <property type="entry name" value="ILVD_EDD_1"/>
    <property type="match status" value="1"/>
</dbReference>
<dbReference type="Pfam" id="PF24877">
    <property type="entry name" value="ILV_EDD_C"/>
    <property type="match status" value="1"/>
</dbReference>
<accession>A0ABR1G169</accession>
<organism evidence="5 6">
    <name type="scientific">Aureococcus anophagefferens</name>
    <name type="common">Harmful bloom alga</name>
    <dbReference type="NCBI Taxonomy" id="44056"/>
    <lineage>
        <taxon>Eukaryota</taxon>
        <taxon>Sar</taxon>
        <taxon>Stramenopiles</taxon>
        <taxon>Ochrophyta</taxon>
        <taxon>Pelagophyceae</taxon>
        <taxon>Pelagomonadales</taxon>
        <taxon>Pelagomonadaceae</taxon>
        <taxon>Aureococcus</taxon>
    </lineage>
</organism>
<comment type="caution">
    <text evidence="5">The sequence shown here is derived from an EMBL/GenBank/DDBJ whole genome shotgun (WGS) entry which is preliminary data.</text>
</comment>
<dbReference type="InterPro" id="IPR056740">
    <property type="entry name" value="ILV_EDD_C"/>
</dbReference>
<dbReference type="InterPro" id="IPR020558">
    <property type="entry name" value="DiOHA_6PGluconate_deHydtase_CS"/>
</dbReference>
<dbReference type="EMBL" id="JBBJCI010000146">
    <property type="protein sequence ID" value="KAK7242171.1"/>
    <property type="molecule type" value="Genomic_DNA"/>
</dbReference>
<keyword evidence="6" id="KW-1185">Reference proteome</keyword>
<dbReference type="PANTHER" id="PTHR21000:SF5">
    <property type="entry name" value="DIHYDROXY-ACID DEHYDRATASE, MITOCHONDRIAL"/>
    <property type="match status" value="1"/>
</dbReference>
<evidence type="ECO:0000256" key="1">
    <source>
        <dbReference type="ARBA" id="ARBA00006486"/>
    </source>
</evidence>
<dbReference type="SUPFAM" id="SSF143975">
    <property type="entry name" value="IlvD/EDD N-terminal domain-like"/>
    <property type="match status" value="1"/>
</dbReference>
<evidence type="ECO:0000313" key="5">
    <source>
        <dbReference type="EMBL" id="KAK7242171.1"/>
    </source>
</evidence>
<proteinExistence type="inferred from homology"/>
<dbReference type="PANTHER" id="PTHR21000">
    <property type="entry name" value="DIHYDROXY-ACID DEHYDRATASE DAD"/>
    <property type="match status" value="1"/>
</dbReference>
<comment type="similarity">
    <text evidence="1">Belongs to the IlvD/Edd family.</text>
</comment>
<protein>
    <submittedName>
        <fullName evidence="5">Dihydroxy-acid dehydratase</fullName>
    </submittedName>
</protein>
<dbReference type="InterPro" id="IPR050165">
    <property type="entry name" value="DHAD_IlvD/Edd"/>
</dbReference>
<feature type="domain" description="Dihydroxy-acid/6-phosphogluconate dehydratase N-terminal" evidence="3">
    <location>
        <begin position="79"/>
        <end position="410"/>
    </location>
</feature>
<evidence type="ECO:0000259" key="3">
    <source>
        <dbReference type="Pfam" id="PF00920"/>
    </source>
</evidence>
<dbReference type="SUPFAM" id="SSF52016">
    <property type="entry name" value="LeuD/IlvD-like"/>
    <property type="match status" value="1"/>
</dbReference>
<name>A0ABR1G169_AURAN</name>
<sequence length="567" mass="58190">MASFEQPYSRTAAALDALSIKEDPGSTRADPSVEACKVRSHMSTGDPYVADDVAGSYLQMTCARSNFRAVGWRAHDFRKPIVTIGVPYTNIMPCNDRTLELANAAAALLEARGCKPLLAMCPAISDGITQGSSGMRYSLASREVIADGFETMHEGYGADAMLTLSGCDKTVPAALMAPARCDAVAVSLFGGAAQPGAPKPGAGRRCADPGKVMEGIGAYGHGLIDVEELHRLECTSLPGSGSCSAMFTACTTVCTMGAITEALGLGPPGSATSTATTPSNATNPEKLAEVATAVDMLLGLMKSKVTARRILTREAFENAVAVVYAVGGSTNSVLHVLALAREADVEFSIDDFCAAGAGVPILADVSPHGSYHTKHLHAAGGIPAVMRELLGAGLLHGGCLTCTGRTVAENLADVPAPAPGAPPVVRPVAAPFAPAGNHIVCLRGSLASESAVMKLSGKDIDAFRGPARVFDSEKDAYAAIMARDSPVVAGVVVVIRYEGPKGAPGMPEMLSPGAALVGRGLGPRCPLVTDGRFSGASHGLMVGHVSPEAARGGTIQRPAAVMIFERV</sequence>
<dbReference type="Proteomes" id="UP001363151">
    <property type="component" value="Unassembled WGS sequence"/>
</dbReference>